<name>C7QYK4_JONDD</name>
<evidence type="ECO:0000313" key="3">
    <source>
        <dbReference type="Proteomes" id="UP000000628"/>
    </source>
</evidence>
<feature type="transmembrane region" description="Helical" evidence="1">
    <location>
        <begin position="165"/>
        <end position="185"/>
    </location>
</feature>
<protein>
    <submittedName>
        <fullName evidence="2">Uncharacterized protein</fullName>
    </submittedName>
</protein>
<dbReference type="Proteomes" id="UP000000628">
    <property type="component" value="Chromosome"/>
</dbReference>
<dbReference type="AlphaFoldDB" id="C7QYK4"/>
<evidence type="ECO:0000313" key="2">
    <source>
        <dbReference type="EMBL" id="ACV07851.1"/>
    </source>
</evidence>
<organism evidence="2 3">
    <name type="scientific">Jonesia denitrificans (strain ATCC 14870 / DSM 20603 / BCRC 15368 / CIP 55.134 / JCM 11481 / NBRC 15587 / NCTC 10816 / Prevot 55134)</name>
    <name type="common">Listeria denitrificans</name>
    <dbReference type="NCBI Taxonomy" id="471856"/>
    <lineage>
        <taxon>Bacteria</taxon>
        <taxon>Bacillati</taxon>
        <taxon>Actinomycetota</taxon>
        <taxon>Actinomycetes</taxon>
        <taxon>Micrococcales</taxon>
        <taxon>Jonesiaceae</taxon>
        <taxon>Jonesia</taxon>
    </lineage>
</organism>
<keyword evidence="3" id="KW-1185">Reference proteome</keyword>
<accession>C7QYK4</accession>
<keyword evidence="1" id="KW-1133">Transmembrane helix</keyword>
<evidence type="ECO:0000256" key="1">
    <source>
        <dbReference type="SAM" id="Phobius"/>
    </source>
</evidence>
<gene>
    <name evidence="2" type="ordered locus">Jden_0177</name>
</gene>
<proteinExistence type="predicted"/>
<dbReference type="HOGENOM" id="CLU_547230_0_0_11"/>
<keyword evidence="1" id="KW-0472">Membrane</keyword>
<dbReference type="STRING" id="471856.Jden_0177"/>
<reference evidence="2 3" key="1">
    <citation type="journal article" date="2009" name="Stand. Genomic Sci.">
        <title>Complete genome sequence of Jonesia denitrificans type strain (Prevot 55134).</title>
        <authorList>
            <person name="Pukall R."/>
            <person name="Gehrich-Schroter G."/>
            <person name="Lapidus A."/>
            <person name="Nolan M."/>
            <person name="Glavina Del Rio T."/>
            <person name="Lucas S."/>
            <person name="Chen F."/>
            <person name="Tice H."/>
            <person name="Pitluck S."/>
            <person name="Cheng J.F."/>
            <person name="Copeland A."/>
            <person name="Saunders E."/>
            <person name="Brettin T."/>
            <person name="Detter J.C."/>
            <person name="Bruce D."/>
            <person name="Goodwin L."/>
            <person name="Pati A."/>
            <person name="Ivanova N."/>
            <person name="Mavromatis K."/>
            <person name="Ovchinnikova G."/>
            <person name="Chen A."/>
            <person name="Palaniappan K."/>
            <person name="Land M."/>
            <person name="Hauser L."/>
            <person name="Chang Y.J."/>
            <person name="Jeffries C.D."/>
            <person name="Chain P."/>
            <person name="Goker M."/>
            <person name="Bristow J."/>
            <person name="Eisen J.A."/>
            <person name="Markowitz V."/>
            <person name="Hugenholtz P."/>
            <person name="Kyrpides N.C."/>
            <person name="Klenk H.P."/>
            <person name="Han C."/>
        </authorList>
    </citation>
    <scope>NUCLEOTIDE SEQUENCE [LARGE SCALE GENOMIC DNA]</scope>
    <source>
        <strain evidence="3">ATCC 14870 / DSM 20603 / BCRC 15368 / CIP 55.134 / JCM 11481 / NBRC 15587 / NCTC 10816 / Prevot 55134</strain>
    </source>
</reference>
<dbReference type="KEGG" id="jde:Jden_0177"/>
<keyword evidence="1" id="KW-0812">Transmembrane</keyword>
<dbReference type="EMBL" id="CP001706">
    <property type="protein sequence ID" value="ACV07851.1"/>
    <property type="molecule type" value="Genomic_DNA"/>
</dbReference>
<sequence>MGLHFCCALVWLCDIPATGGAWGDLHVWATGGSFADTLIRLVLLPLRLEISIMSALDHHPRYQAFMPPDGVDEDTVPVRRAPESPDIADDTLARSALNAVKVRTDAPETVVDSPPMGVPQFVIPAPGAVSDAPTQDLPMVSDPATEPVAASDNGVSAARSVRTPWAAAVIGLVAIAALLGGIFVLRSALLSPTAVVSDYLDALVEGDARRALELSASTTKDADSLARQALRNYRHISGRPTDFSIVDTEEEGSSALVTAKVTQDGLPYTVEFSLHKDPTAGGILDRWVLDAGLERPVTITLTSERAGVSSRTAVINGGEVQSTTAGEITQTILPGMYAVDGPQRGRYFDYGETQTFLAGVQDDSHAVTLAERPTKALEDDARRVAQDILDQCLTTLAGKECPNQPGELEVPLSDVEKFTWTPTAEKFELDPASLSLTYSAKLSLWYTYPQEVTQYNSRIWAWETVTRYESVTVSRRGSVGWLISIDPARESLSLAHWD</sequence>